<keyword evidence="3" id="KW-1185">Reference proteome</keyword>
<keyword evidence="1" id="KW-0347">Helicase</keyword>
<dbReference type="AlphaFoldDB" id="A0A084VYY0"/>
<sequence length="50" mass="5594">MHPETRVSHDVPSEMESLLRNSTSCVGFAGSLVLFVPEIDYIKSKETPQM</sequence>
<name>A0A084VYY0_ANOSI</name>
<accession>A0A084VYY0</accession>
<proteinExistence type="predicted"/>
<evidence type="ECO:0000313" key="2">
    <source>
        <dbReference type="EnsemblMetazoa" id="ASIC010948-PA"/>
    </source>
</evidence>
<keyword evidence="1" id="KW-0378">Hydrolase</keyword>
<keyword evidence="1" id="KW-0067">ATP-binding</keyword>
<keyword evidence="1" id="KW-0547">Nucleotide-binding</keyword>
<reference evidence="2" key="2">
    <citation type="submission" date="2020-05" db="UniProtKB">
        <authorList>
            <consortium name="EnsemblMetazoa"/>
        </authorList>
    </citation>
    <scope>IDENTIFICATION</scope>
</reference>
<evidence type="ECO:0000313" key="3">
    <source>
        <dbReference type="Proteomes" id="UP000030765"/>
    </source>
</evidence>
<gene>
    <name evidence="1" type="ORF">ZHAS_00010948</name>
</gene>
<dbReference type="Proteomes" id="UP000030765">
    <property type="component" value="Unassembled WGS sequence"/>
</dbReference>
<reference evidence="1 3" key="1">
    <citation type="journal article" date="2014" name="BMC Genomics">
        <title>Genome sequence of Anopheles sinensis provides insight into genetics basis of mosquito competence for malaria parasites.</title>
        <authorList>
            <person name="Zhou D."/>
            <person name="Zhang D."/>
            <person name="Ding G."/>
            <person name="Shi L."/>
            <person name="Hou Q."/>
            <person name="Ye Y."/>
            <person name="Xu Y."/>
            <person name="Zhou H."/>
            <person name="Xiong C."/>
            <person name="Li S."/>
            <person name="Yu J."/>
            <person name="Hong S."/>
            <person name="Yu X."/>
            <person name="Zou P."/>
            <person name="Chen C."/>
            <person name="Chang X."/>
            <person name="Wang W."/>
            <person name="Lv Y."/>
            <person name="Sun Y."/>
            <person name="Ma L."/>
            <person name="Shen B."/>
            <person name="Zhu C."/>
        </authorList>
    </citation>
    <scope>NUCLEOTIDE SEQUENCE [LARGE SCALE GENOMIC DNA]</scope>
</reference>
<protein>
    <submittedName>
        <fullName evidence="1 2">RNA helicase</fullName>
    </submittedName>
</protein>
<dbReference type="EnsemblMetazoa" id="ASIC010948-RA">
    <property type="protein sequence ID" value="ASIC010948-PA"/>
    <property type="gene ID" value="ASIC010948"/>
</dbReference>
<dbReference type="EMBL" id="ATLV01018546">
    <property type="status" value="NOT_ANNOTATED_CDS"/>
    <property type="molecule type" value="Genomic_DNA"/>
</dbReference>
<organism evidence="1">
    <name type="scientific">Anopheles sinensis</name>
    <name type="common">Mosquito</name>
    <dbReference type="NCBI Taxonomy" id="74873"/>
    <lineage>
        <taxon>Eukaryota</taxon>
        <taxon>Metazoa</taxon>
        <taxon>Ecdysozoa</taxon>
        <taxon>Arthropoda</taxon>
        <taxon>Hexapoda</taxon>
        <taxon>Insecta</taxon>
        <taxon>Pterygota</taxon>
        <taxon>Neoptera</taxon>
        <taxon>Endopterygota</taxon>
        <taxon>Diptera</taxon>
        <taxon>Nematocera</taxon>
        <taxon>Culicoidea</taxon>
        <taxon>Culicidae</taxon>
        <taxon>Anophelinae</taxon>
        <taxon>Anopheles</taxon>
    </lineage>
</organism>
<evidence type="ECO:0000313" key="1">
    <source>
        <dbReference type="EMBL" id="KFB43174.1"/>
    </source>
</evidence>
<dbReference type="VEuPathDB" id="VectorBase:ASIC010948"/>
<dbReference type="GO" id="GO:0004386">
    <property type="term" value="F:helicase activity"/>
    <property type="evidence" value="ECO:0007669"/>
    <property type="project" value="UniProtKB-KW"/>
</dbReference>
<dbReference type="EMBL" id="KE525236">
    <property type="protein sequence ID" value="KFB43174.1"/>
    <property type="molecule type" value="Genomic_DNA"/>
</dbReference>